<gene>
    <name evidence="2" type="ORF">TCLT_LOCUS7285</name>
</gene>
<accession>A0A0N5D312</accession>
<dbReference type="WBParaSite" id="TCLT_0000729601-mRNA-1">
    <property type="protein sequence ID" value="TCLT_0000729601-mRNA-1"/>
    <property type="gene ID" value="TCLT_0000729601"/>
</dbReference>
<evidence type="ECO:0000256" key="1">
    <source>
        <dbReference type="SAM" id="MobiDB-lite"/>
    </source>
</evidence>
<evidence type="ECO:0000313" key="2">
    <source>
        <dbReference type="EMBL" id="VDN04726.1"/>
    </source>
</evidence>
<dbReference type="Proteomes" id="UP000276776">
    <property type="component" value="Unassembled WGS sequence"/>
</dbReference>
<name>A0A0N5D312_THECL</name>
<keyword evidence="3" id="KW-1185">Reference proteome</keyword>
<feature type="compositionally biased region" description="Polar residues" evidence="1">
    <location>
        <begin position="367"/>
        <end position="386"/>
    </location>
</feature>
<dbReference type="OrthoDB" id="5860509at2759"/>
<reference evidence="2 3" key="2">
    <citation type="submission" date="2018-11" db="EMBL/GenBank/DDBJ databases">
        <authorList>
            <consortium name="Pathogen Informatics"/>
        </authorList>
    </citation>
    <scope>NUCLEOTIDE SEQUENCE [LARGE SCALE GENOMIC DNA]</scope>
</reference>
<proteinExistence type="predicted"/>
<dbReference type="EMBL" id="UYYF01004492">
    <property type="protein sequence ID" value="VDN04726.1"/>
    <property type="molecule type" value="Genomic_DNA"/>
</dbReference>
<dbReference type="AlphaFoldDB" id="A0A0N5D312"/>
<feature type="region of interest" description="Disordered" evidence="1">
    <location>
        <begin position="367"/>
        <end position="389"/>
    </location>
</feature>
<evidence type="ECO:0000313" key="4">
    <source>
        <dbReference type="WBParaSite" id="TCLT_0000729601-mRNA-1"/>
    </source>
</evidence>
<protein>
    <submittedName>
        <fullName evidence="4">HDAg domain-containing protein</fullName>
    </submittedName>
</protein>
<sequence length="412" mass="47071">MVDDVKSISDDFSSLIIAAEKWAESTTDKQREDKNSSTYPKYVPIKEMAYEMVINLCQLNYWNSSTETDTRITKKNAEKMKSTQKYSQSPAEKTKETETLVKTTTQISKLHTSLINECINELPSKIDEPQHKPQQFLNNLNERKKDTKYFKILSNAAEGCKTYTVYHSKLQDTETAMNACERKQYVCVSTNTSPTFMTQNLFDINEASEESVCKVSSMSTVKQTKCDGDKISTTSNNINSAKNNMKTTTITSRGSPIMTIYPNPAHNTSTKYVEDEKKPHIAMITENLPKLSSAEKLQKTNFENKFMPSKQSYTCSLTPKIANNNFSSRKSRRKQILIYGTPQMKCNLEYNNLTPVTPKTYLRHTFSSGAKQRQSKIPYTPNNSFKQTDDLPLTNRAARLRAEYLAKKRFMN</sequence>
<reference evidence="4" key="1">
    <citation type="submission" date="2017-02" db="UniProtKB">
        <authorList>
            <consortium name="WormBaseParasite"/>
        </authorList>
    </citation>
    <scope>IDENTIFICATION</scope>
</reference>
<feature type="region of interest" description="Disordered" evidence="1">
    <location>
        <begin position="76"/>
        <end position="98"/>
    </location>
</feature>
<organism evidence="4">
    <name type="scientific">Thelazia callipaeda</name>
    <name type="common">Oriental eyeworm</name>
    <name type="synonym">Parasitic nematode</name>
    <dbReference type="NCBI Taxonomy" id="103827"/>
    <lineage>
        <taxon>Eukaryota</taxon>
        <taxon>Metazoa</taxon>
        <taxon>Ecdysozoa</taxon>
        <taxon>Nematoda</taxon>
        <taxon>Chromadorea</taxon>
        <taxon>Rhabditida</taxon>
        <taxon>Spirurina</taxon>
        <taxon>Spiruromorpha</taxon>
        <taxon>Thelazioidea</taxon>
        <taxon>Thelaziidae</taxon>
        <taxon>Thelazia</taxon>
    </lineage>
</organism>
<evidence type="ECO:0000313" key="3">
    <source>
        <dbReference type="Proteomes" id="UP000276776"/>
    </source>
</evidence>